<accession>A0ABS1VW74</accession>
<evidence type="ECO:0000313" key="2">
    <source>
        <dbReference type="Proteomes" id="UP000598996"/>
    </source>
</evidence>
<dbReference type="RefSeq" id="WP_202995398.1">
    <property type="nucleotide sequence ID" value="NZ_JAENHO010000009.1"/>
</dbReference>
<organism evidence="1 2">
    <name type="scientific">Paractinoplanes lichenicola</name>
    <dbReference type="NCBI Taxonomy" id="2802976"/>
    <lineage>
        <taxon>Bacteria</taxon>
        <taxon>Bacillati</taxon>
        <taxon>Actinomycetota</taxon>
        <taxon>Actinomycetes</taxon>
        <taxon>Micromonosporales</taxon>
        <taxon>Micromonosporaceae</taxon>
        <taxon>Paractinoplanes</taxon>
    </lineage>
</organism>
<evidence type="ECO:0000313" key="1">
    <source>
        <dbReference type="EMBL" id="MBL7258739.1"/>
    </source>
</evidence>
<proteinExistence type="predicted"/>
<dbReference type="EMBL" id="JAENHO010000009">
    <property type="protein sequence ID" value="MBL7258739.1"/>
    <property type="molecule type" value="Genomic_DNA"/>
</dbReference>
<protein>
    <submittedName>
        <fullName evidence="1">Uncharacterized protein</fullName>
    </submittedName>
</protein>
<comment type="caution">
    <text evidence="1">The sequence shown here is derived from an EMBL/GenBank/DDBJ whole genome shotgun (WGS) entry which is preliminary data.</text>
</comment>
<gene>
    <name evidence="1" type="ORF">JKJ07_30955</name>
</gene>
<keyword evidence="2" id="KW-1185">Reference proteome</keyword>
<reference evidence="1 2" key="1">
    <citation type="submission" date="2021-01" db="EMBL/GenBank/DDBJ databases">
        <title>Actinoplanes sp. nov. LDG1-01 isolated from lichen.</title>
        <authorList>
            <person name="Saeng-In P."/>
            <person name="Phongsopitanun W."/>
            <person name="Kanchanasin P."/>
            <person name="Yuki M."/>
            <person name="Kudo T."/>
            <person name="Ohkuma M."/>
            <person name="Tanasupawat S."/>
        </authorList>
    </citation>
    <scope>NUCLEOTIDE SEQUENCE [LARGE SCALE GENOMIC DNA]</scope>
    <source>
        <strain evidence="1 2">LDG1-01</strain>
    </source>
</reference>
<name>A0ABS1VW74_9ACTN</name>
<sequence>MPDFLSRMADWHDSDQAAYELAVTLGALPPGAFAEHKWLFWTGNPLGDGLRQALLALTTAGLLDHDADGDRFRRREEAR</sequence>
<dbReference type="Proteomes" id="UP000598996">
    <property type="component" value="Unassembled WGS sequence"/>
</dbReference>